<gene>
    <name evidence="1" type="ORF">Ciccas_008029</name>
</gene>
<comment type="caution">
    <text evidence="1">The sequence shown here is derived from an EMBL/GenBank/DDBJ whole genome shotgun (WGS) entry which is preliminary data.</text>
</comment>
<dbReference type="AlphaFoldDB" id="A0ABD2Q1W7"/>
<protein>
    <submittedName>
        <fullName evidence="1">Uncharacterized protein</fullName>
    </submittedName>
</protein>
<proteinExistence type="predicted"/>
<dbReference type="Proteomes" id="UP001626550">
    <property type="component" value="Unassembled WGS sequence"/>
</dbReference>
<evidence type="ECO:0000313" key="1">
    <source>
        <dbReference type="EMBL" id="KAL3313368.1"/>
    </source>
</evidence>
<evidence type="ECO:0000313" key="2">
    <source>
        <dbReference type="Proteomes" id="UP001626550"/>
    </source>
</evidence>
<name>A0ABD2Q1W7_9PLAT</name>
<sequence>MQAVKRVLSGQSIADHQDATFKPVFIDLILWCFPAFSTTALFGFRSQVQEKKLNSFFAQLRINFQKAFVVHPGAAWQEERGWSDLNSTIFCLSNLENLVVAVKKFKELGILQRDIDAKFGDNLHIVDLAHALSGFSSQDA</sequence>
<reference evidence="1 2" key="1">
    <citation type="submission" date="2024-11" db="EMBL/GenBank/DDBJ databases">
        <title>Adaptive evolution of stress response genes in parasites aligns with host niche diversity.</title>
        <authorList>
            <person name="Hahn C."/>
            <person name="Resl P."/>
        </authorList>
    </citation>
    <scope>NUCLEOTIDE SEQUENCE [LARGE SCALE GENOMIC DNA]</scope>
    <source>
        <strain evidence="1">EGGRZ-B1_66</strain>
        <tissue evidence="1">Body</tissue>
    </source>
</reference>
<keyword evidence="2" id="KW-1185">Reference proteome</keyword>
<accession>A0ABD2Q1W7</accession>
<dbReference type="EMBL" id="JBJKFK010001327">
    <property type="protein sequence ID" value="KAL3313368.1"/>
    <property type="molecule type" value="Genomic_DNA"/>
</dbReference>
<organism evidence="1 2">
    <name type="scientific">Cichlidogyrus casuarinus</name>
    <dbReference type="NCBI Taxonomy" id="1844966"/>
    <lineage>
        <taxon>Eukaryota</taxon>
        <taxon>Metazoa</taxon>
        <taxon>Spiralia</taxon>
        <taxon>Lophotrochozoa</taxon>
        <taxon>Platyhelminthes</taxon>
        <taxon>Monogenea</taxon>
        <taxon>Monopisthocotylea</taxon>
        <taxon>Dactylogyridea</taxon>
        <taxon>Ancyrocephalidae</taxon>
        <taxon>Cichlidogyrus</taxon>
    </lineage>
</organism>